<evidence type="ECO:0000313" key="1">
    <source>
        <dbReference type="EMBL" id="CAI9272161.1"/>
    </source>
</evidence>
<proteinExistence type="predicted"/>
<name>A0AA35YEN2_LACSI</name>
<dbReference type="Proteomes" id="UP001177003">
    <property type="component" value="Chromosome 2"/>
</dbReference>
<sequence>MDMEIALVLKKRPIVKHEEETTDFQKRRLGKIKKENWSVVYQRKDGDKVQKSMFFFLDKHLYSIAALSNIMGLTIACKANNDANLKCFNDMIKWYLVIRNTLLNLMTKLFKVQKKQQ</sequence>
<organism evidence="1 2">
    <name type="scientific">Lactuca saligna</name>
    <name type="common">Willowleaf lettuce</name>
    <dbReference type="NCBI Taxonomy" id="75948"/>
    <lineage>
        <taxon>Eukaryota</taxon>
        <taxon>Viridiplantae</taxon>
        <taxon>Streptophyta</taxon>
        <taxon>Embryophyta</taxon>
        <taxon>Tracheophyta</taxon>
        <taxon>Spermatophyta</taxon>
        <taxon>Magnoliopsida</taxon>
        <taxon>eudicotyledons</taxon>
        <taxon>Gunneridae</taxon>
        <taxon>Pentapetalae</taxon>
        <taxon>asterids</taxon>
        <taxon>campanulids</taxon>
        <taxon>Asterales</taxon>
        <taxon>Asteraceae</taxon>
        <taxon>Cichorioideae</taxon>
        <taxon>Cichorieae</taxon>
        <taxon>Lactucinae</taxon>
        <taxon>Lactuca</taxon>
    </lineage>
</organism>
<dbReference type="AlphaFoldDB" id="A0AA35YEN2"/>
<accession>A0AA35YEN2</accession>
<keyword evidence="2" id="KW-1185">Reference proteome</keyword>
<protein>
    <submittedName>
        <fullName evidence="1">Uncharacterized protein</fullName>
    </submittedName>
</protein>
<reference evidence="1" key="1">
    <citation type="submission" date="2023-04" db="EMBL/GenBank/DDBJ databases">
        <authorList>
            <person name="Vijverberg K."/>
            <person name="Xiong W."/>
            <person name="Schranz E."/>
        </authorList>
    </citation>
    <scope>NUCLEOTIDE SEQUENCE</scope>
</reference>
<dbReference type="EMBL" id="OX465078">
    <property type="protein sequence ID" value="CAI9272161.1"/>
    <property type="molecule type" value="Genomic_DNA"/>
</dbReference>
<evidence type="ECO:0000313" key="2">
    <source>
        <dbReference type="Proteomes" id="UP001177003"/>
    </source>
</evidence>
<gene>
    <name evidence="1" type="ORF">LSALG_LOCUS12404</name>
</gene>